<dbReference type="OrthoDB" id="3817375at2759"/>
<evidence type="ECO:0000313" key="3">
    <source>
        <dbReference type="Proteomes" id="UP000811246"/>
    </source>
</evidence>
<sequence>MQSSTPQKQATQSPAQQVPPAARTSLTRSGSMVTGNRGRKNNHVLASPRAGRAVCTCSNHPGSVRCTRHGYAVPETSSRRRYGSKEVLVRRALTPPTRRLSLRWWNFRPTPSRLSNMSVA</sequence>
<evidence type="ECO:0000256" key="1">
    <source>
        <dbReference type="SAM" id="MobiDB-lite"/>
    </source>
</evidence>
<accession>A0A922J0Q5</accession>
<gene>
    <name evidence="2" type="ORF">I3842_11G171600</name>
</gene>
<protein>
    <submittedName>
        <fullName evidence="2">Uncharacterized protein</fullName>
    </submittedName>
</protein>
<feature type="compositionally biased region" description="Polar residues" evidence="1">
    <location>
        <begin position="24"/>
        <end position="34"/>
    </location>
</feature>
<evidence type="ECO:0000313" key="2">
    <source>
        <dbReference type="EMBL" id="KAG6689377.1"/>
    </source>
</evidence>
<dbReference type="EMBL" id="CM031835">
    <property type="protein sequence ID" value="KAG6689377.1"/>
    <property type="molecule type" value="Genomic_DNA"/>
</dbReference>
<proteinExistence type="predicted"/>
<organism evidence="2 3">
    <name type="scientific">Carya illinoinensis</name>
    <name type="common">Pecan</name>
    <dbReference type="NCBI Taxonomy" id="32201"/>
    <lineage>
        <taxon>Eukaryota</taxon>
        <taxon>Viridiplantae</taxon>
        <taxon>Streptophyta</taxon>
        <taxon>Embryophyta</taxon>
        <taxon>Tracheophyta</taxon>
        <taxon>Spermatophyta</taxon>
        <taxon>Magnoliopsida</taxon>
        <taxon>eudicotyledons</taxon>
        <taxon>Gunneridae</taxon>
        <taxon>Pentapetalae</taxon>
        <taxon>rosids</taxon>
        <taxon>fabids</taxon>
        <taxon>Fagales</taxon>
        <taxon>Juglandaceae</taxon>
        <taxon>Carya</taxon>
    </lineage>
</organism>
<reference evidence="2" key="1">
    <citation type="submission" date="2021-01" db="EMBL/GenBank/DDBJ databases">
        <authorList>
            <person name="Lovell J.T."/>
            <person name="Bentley N."/>
            <person name="Bhattarai G."/>
            <person name="Jenkins J.W."/>
            <person name="Sreedasyam A."/>
            <person name="Alarcon Y."/>
            <person name="Bock C."/>
            <person name="Boston L."/>
            <person name="Carlson J."/>
            <person name="Cervantes K."/>
            <person name="Clermont K."/>
            <person name="Krom N."/>
            <person name="Kubenka K."/>
            <person name="Mamidi S."/>
            <person name="Mattison C."/>
            <person name="Monteros M."/>
            <person name="Pisani C."/>
            <person name="Plott C."/>
            <person name="Rajasekar S."/>
            <person name="Rhein H.S."/>
            <person name="Rohla C."/>
            <person name="Song M."/>
            <person name="Hilaire R.S."/>
            <person name="Shu S."/>
            <person name="Wells L."/>
            <person name="Wang X."/>
            <person name="Webber J."/>
            <person name="Heerema R.J."/>
            <person name="Klein P."/>
            <person name="Conner P."/>
            <person name="Grauke L."/>
            <person name="Grimwood J."/>
            <person name="Schmutz J."/>
            <person name="Randall J.J."/>
        </authorList>
    </citation>
    <scope>NUCLEOTIDE SEQUENCE</scope>
    <source>
        <tissue evidence="2">Leaf</tissue>
    </source>
</reference>
<name>A0A922J0Q5_CARIL</name>
<feature type="region of interest" description="Disordered" evidence="1">
    <location>
        <begin position="1"/>
        <end position="50"/>
    </location>
</feature>
<dbReference type="Proteomes" id="UP000811246">
    <property type="component" value="Chromosome 11"/>
</dbReference>
<dbReference type="AlphaFoldDB" id="A0A922J0Q5"/>
<comment type="caution">
    <text evidence="2">The sequence shown here is derived from an EMBL/GenBank/DDBJ whole genome shotgun (WGS) entry which is preliminary data.</text>
</comment>
<feature type="compositionally biased region" description="Polar residues" evidence="1">
    <location>
        <begin position="1"/>
        <end position="16"/>
    </location>
</feature>